<dbReference type="Gene3D" id="2.60.40.1630">
    <property type="entry name" value="bacillus anthracis domain"/>
    <property type="match status" value="1"/>
</dbReference>
<feature type="domain" description="DUF4179" evidence="2">
    <location>
        <begin position="41"/>
        <end position="129"/>
    </location>
</feature>
<keyword evidence="1" id="KW-0472">Membrane</keyword>
<feature type="transmembrane region" description="Helical" evidence="1">
    <location>
        <begin position="46"/>
        <end position="64"/>
    </location>
</feature>
<comment type="caution">
    <text evidence="3">The sequence shown here is derived from an EMBL/GenBank/DDBJ whole genome shotgun (WGS) entry which is preliminary data.</text>
</comment>
<organism evidence="3 4">
    <name type="scientific">Gracilibacillus xinjiangensis</name>
    <dbReference type="NCBI Taxonomy" id="1193282"/>
    <lineage>
        <taxon>Bacteria</taxon>
        <taxon>Bacillati</taxon>
        <taxon>Bacillota</taxon>
        <taxon>Bacilli</taxon>
        <taxon>Bacillales</taxon>
        <taxon>Bacillaceae</taxon>
        <taxon>Gracilibacillus</taxon>
    </lineage>
</organism>
<evidence type="ECO:0000313" key="3">
    <source>
        <dbReference type="EMBL" id="MFC4402469.1"/>
    </source>
</evidence>
<dbReference type="InterPro" id="IPR025436">
    <property type="entry name" value="DUF4179"/>
</dbReference>
<keyword evidence="1" id="KW-0812">Transmembrane</keyword>
<dbReference type="Proteomes" id="UP001595882">
    <property type="component" value="Unassembled WGS sequence"/>
</dbReference>
<sequence>MSKVKQQIHHKKDELQKLHAPVELEGRLRQKLSKQPKRQQKRSGKVWRSVAAGIIVSLLIGYNYQSLAYYGKKITGYDHVTSDTLQHLNDLGMGQTVNKSITFEDNVTFTIDGVIVDDNQLVMFYTLESPQSIEDHPQYDHFPNKLTGFLTNSLHESGVGEISEDGRVMKGTHSYEPPNGFAKKLTAEFFDTNKTLTFSYDPAKAMGHSIKQSINEQVVLEEGSLTFKTITASPTLTVISGTGTKALIDNIDFGQLKLVSNGEEISQFGSGYSTNITGTTFEIKYDALPTDVDQTNIELHLPNNQVIEIYTE</sequence>
<keyword evidence="4" id="KW-1185">Reference proteome</keyword>
<protein>
    <submittedName>
        <fullName evidence="3">DUF4179 domain-containing protein</fullName>
    </submittedName>
</protein>
<reference evidence="4" key="1">
    <citation type="journal article" date="2019" name="Int. J. Syst. Evol. Microbiol.">
        <title>The Global Catalogue of Microorganisms (GCM) 10K type strain sequencing project: providing services to taxonomists for standard genome sequencing and annotation.</title>
        <authorList>
            <consortium name="The Broad Institute Genomics Platform"/>
            <consortium name="The Broad Institute Genome Sequencing Center for Infectious Disease"/>
            <person name="Wu L."/>
            <person name="Ma J."/>
        </authorList>
    </citation>
    <scope>NUCLEOTIDE SEQUENCE [LARGE SCALE GENOMIC DNA]</scope>
    <source>
        <strain evidence="4">CCUG 37865</strain>
    </source>
</reference>
<gene>
    <name evidence="3" type="ORF">ACFOY7_05235</name>
</gene>
<dbReference type="Pfam" id="PF13786">
    <property type="entry name" value="DUF4179"/>
    <property type="match status" value="1"/>
</dbReference>
<evidence type="ECO:0000259" key="2">
    <source>
        <dbReference type="Pfam" id="PF13786"/>
    </source>
</evidence>
<evidence type="ECO:0000256" key="1">
    <source>
        <dbReference type="SAM" id="Phobius"/>
    </source>
</evidence>
<dbReference type="EMBL" id="JBHSDT010000004">
    <property type="protein sequence ID" value="MFC4402469.1"/>
    <property type="molecule type" value="Genomic_DNA"/>
</dbReference>
<dbReference type="RefSeq" id="WP_390250091.1">
    <property type="nucleotide sequence ID" value="NZ_JBHSDT010000004.1"/>
</dbReference>
<proteinExistence type="predicted"/>
<keyword evidence="1" id="KW-1133">Transmembrane helix</keyword>
<accession>A0ABV8WSP4</accession>
<name>A0ABV8WSP4_9BACI</name>
<evidence type="ECO:0000313" key="4">
    <source>
        <dbReference type="Proteomes" id="UP001595882"/>
    </source>
</evidence>